<comment type="caution">
    <text evidence="3">The sequence shown here is derived from an EMBL/GenBank/DDBJ whole genome shotgun (WGS) entry which is preliminary data.</text>
</comment>
<protein>
    <recommendedName>
        <fullName evidence="2">Autotransporter domain-containing protein</fullName>
    </recommendedName>
</protein>
<reference evidence="4" key="1">
    <citation type="submission" date="2017-09" db="EMBL/GenBank/DDBJ databases">
        <title>FDA dAtabase for Regulatory Grade micrObial Sequences (FDA-ARGOS): Supporting development and validation of Infectious Disease Dx tests.</title>
        <authorList>
            <person name="Minogue T."/>
            <person name="Wolcott M."/>
            <person name="Wasieloski L."/>
            <person name="Aguilar W."/>
            <person name="Moore D."/>
            <person name="Tallon L."/>
            <person name="Sadzewicz L."/>
            <person name="Ott S."/>
            <person name="Zhao X."/>
            <person name="Nagaraj S."/>
            <person name="Vavikolanu K."/>
            <person name="Aluvathingal J."/>
            <person name="Nadendla S."/>
            <person name="Sichtig H."/>
        </authorList>
    </citation>
    <scope>NUCLEOTIDE SEQUENCE [LARGE SCALE GENOMIC DNA]</scope>
    <source>
        <strain evidence="4">FDAARGOS_387</strain>
    </source>
</reference>
<keyword evidence="1" id="KW-0732">Signal</keyword>
<dbReference type="InterPro" id="IPR013425">
    <property type="entry name" value="Autotrns_rpt"/>
</dbReference>
<evidence type="ECO:0000259" key="2">
    <source>
        <dbReference type="PROSITE" id="PS51208"/>
    </source>
</evidence>
<dbReference type="Proteomes" id="UP000224974">
    <property type="component" value="Unassembled WGS sequence"/>
</dbReference>
<dbReference type="InterPro" id="IPR036709">
    <property type="entry name" value="Autotransporte_beta_dom_sf"/>
</dbReference>
<dbReference type="InterPro" id="IPR011050">
    <property type="entry name" value="Pectin_lyase_fold/virulence"/>
</dbReference>
<dbReference type="NCBIfam" id="TIGR02601">
    <property type="entry name" value="autotrns_rpt"/>
    <property type="match status" value="20"/>
</dbReference>
<dbReference type="SUPFAM" id="SSF103515">
    <property type="entry name" value="Autotransporter"/>
    <property type="match status" value="1"/>
</dbReference>
<dbReference type="InterPro" id="IPR051551">
    <property type="entry name" value="Autotransporter_adhesion"/>
</dbReference>
<dbReference type="SUPFAM" id="SSF51126">
    <property type="entry name" value="Pectin lyase-like"/>
    <property type="match status" value="11"/>
</dbReference>
<sequence>MRKHHLVKYNPIYSREIQSNGAKYTAIAVLSLPLLLGLSTSVSGAQTVLTSGQDVFTNGLNTGAYDLFLDGDVSWRTVFVVNSAARSNIVIDGNGHIITAAGVSTQRFLNIFQNNSNITLKNAIFTSQPFTGPRYSLLKIETGNVTANINLEGTTFQDIGPTDYNSFASADYGNIIGIRTGSNSVMNIDGGVTGVNFLRNHGLADQPGVVGLYAQNTINFLGKVNFEGNWTGDYGGAVSVYDVAGSVMNFAGETSFINNHSSVFGGAIDSWGGAANITFNGSTLFSDNYVYGTTVNSPNYPEHVDDQHTRGGAINIGYLNPGASGVNLTFNGNTKFIGNYVIDPKNNFNALGGAVSAYGNGGNYNYLMSFNGATTFDGNYVYSLTGSGYGGAIYYDAGTAATLNLGPGSSVINNYAKTLGGAIYLQTGTINLKAEGGDITFEGNRQAASFTSIGGGLFAPVIGSGNPNAIYLGSTGSLNMNTSANNAIYFYDPIASAAGATITVNKNGDGQVIFRGNSSSPGDPLYNSLIRTNTNVNGGTFSLTDSVIYGVVGSGIFATNSGGTVVGNNGSTLRAQNININSGGTISANGGIFNLEATSVTSTGGNFSGSGSIVAPTISLSTTASNISTANIASGNTLNLDSLLTNAGGLSKTGDGTLVLTKTNTYSGATSIGAGTLQADTTNIIAASSGLSMSGGVFDLHSFNQTLKSLSGSAGAITTGTGVLTIDSNASTGYAGSVSGNGKMIKQGTGTLTLSGSVSLLDPTSVLQINAGSLVGSSSNNNIQTTKVAINSGSQLLLINSASLSTATLSVGDSTTGSNTVSVITGAHASVTDNLYLGFFNGSTGVLNINGTGSLVDATNVQVGYGATSSGTINLNSNGTLQAESLNRGTGTTGRVVFDNGVLRAKADNSSFINGFSAGDLLLNAGGGTVDSNGFNIATNNVFSGTGKLTKAGAGVFTLTGLNTYTGGTSVSGGTLRLTGAGTLSSGAVDIGTNSTLFIDNTAAGNYSFNNLLSGTGLLQVDLLSGSNTFQFGSGAGSAFSGILQLNDSRFSLSASNTSALTNATLALNSGNTTVVGVNSQDIGGLTLNGGELRFENLASGIINTQKLALNAGTVVIDPEVLTNGQGSSILAQDKGIDFRLVNATEVSGSANNLTMTDLAGNVVINTADIIQGSVVATGTYDFSLDNDSNGLYTTYRLVELDLLAGQTTALSSPLGMETLYAKVTGSGNLLISNGLNSITLNNGANNYTGSTEVATGTLFVGADHALGNTSNLIIDSGATANINGKTQTVGSLNNNGILDVNAGNLSITQGGSFGGSVIGSTGNLNLLGGTLILSGNNTYTGNTQVNSGSSFQIGNGGASGSYAGNISNNGVVAFNRTGSSAYQGVISGGGVLQHNGSGTLTLSGINTYSGGSSISAGTVIATQGAALGSGLVTNNGLLQLAFAGNSQLTNILTGSGDLTKSGSGIATLTGLGSSQDAVSVDAGTLSFAQVGAFNANSLTTASNATTSLSASSSLNLSGALTQVGDSILNVTLGSITPVITAGSASLSGTLKVSGINTSAPTTNASDLQNTNVVLIHTTAGISNDFTDIDLSGAATTVDYLSVIAGKSANNNDYSVGLGLTWLAGSTSGNGIFTLTSPTDIFNVDMVLADQTASATGWNGKLLTKNGAGTLVLSSTNTYSGDTLINQGVLQAGIANAFADSANVTVNSGATLDLNNLAQRANNLSGEGGVTLGSAALTAHNTADTTFDGNITGSGSLVKTGSEILRLTGINGYSGGTSLVDGTLSATRAQALGTGNITNNGILQLDFADNSTLANLLGGTGSLIKSGVGVATLTNNSSTQGAVEVNVGTLNLAQSGAFNAASLITANNATTVLASGSTLNLSGALTQSLGSELRVTVNAAQPVIVANNAVLSGTLNVTGFNATAPTSASMLAGTEFNVLHTNTANGISGSFTSVNFNGVTSPVDYLTLAGRVVNNQDYNVGFGLTWLAGPTVSNGTFTLAAPADFFNVDVILADQTVTNPNLWDGKSLIKNGAGTLQLSSVNTYTGDTLINGGTLRTGVANAFTSSANITVGSGATLDLNSFAQQAGNLSGSGQVTLGSAALTANNTASSQFDGVISGSGSLIKTGSGALTLTGINDYSGGSTLNAGTVIVTQGQALGTGSVANNTGSVLQLNFAGNSTLANILGGTGSLVKTGSGVATLTGAGSTQGAVAVNQGTLSFTQTGAFNAASLTTEGTGTTSLAANSTLNLTGALTQKADAILNVAVGTSQPAINAGSAVLDGVLNITGFSAGTPSSASGLTSTEFTVLHTSGVISGDFSQVDLGGSASSVDYLTLAGRIVNNQDYNVGFGLTWLAGPTASNGAFTLVAPADFFNVDVILADQTVTIPNLWDGKTLTKNGAGTLQLSSVNTYTGDTLINGGTLRAGVANAFTSSANITVGSGATLDLNSFAQQAGNLSGSGQVTLGSAALTANNTASSQFDGVISGSGSLIKTGSGALTLTGINDYSGGSTLNAGTVMITQGQALGTGSVANNTGSVLQLNFAGNSTLANILGGTGSLVKTGSGVATLTGAGSTQGAVAVNQGTLSFTQTGAFNAASLTTEGTGTTSLAANSTLNLTGALTQKTDAILNVAVGTSQPAINAGSAVLDGVLNITGFSAGAPSSASGLTSTEFTVLHTSGVISGDFSQVDLGGSASSVDYLTLAGRIVNSQDYNVGFGLTWLAGPTASNGAFTLVAPADFFNVDVILADQTVTSPNLWDGKTLTKNGAGTLQLSSVNTYTGDTLINGGTLRAGVANAFTSSANITVGSGATLDLNSFAQQAGNLSGSGQVTLGSAALTANNTASSQFDGVISGSGSLIKTGSGALTLTGINDYGGGSTLNAGTVMITQGQALGTGTVANNTGSVLQLNFSGNSTLANILGGTGSLVKTGSGVATLTGAGSTQGAVAVNQGTLSFTQTGTFNAASLTTEGTGTTSLAANSTLNLTGALTQKTDAILNVAVGTTQPAIEAASAALAGTLNVTGLTVGSSVSDTDEFTVLHTLNGITGDFDHVDLGGAASPVDFMTLGGRVAGNDYNVGFGLTWLEGLSIKHGTFTVINDFDVDVILANQTASVATGWNGQTLTKNGAGTLQLSRANTYSGDTLINAGTLRAGIANAFANSTNVVVVSGATLDLNNFAQQVGNLAGSGQVTLGNAALTANNTLDSQFNGVISGSGSLNKIGSGVLTLTGVNNYSGGSTLNVGRVIASQGQALGSGTVTNNTNSVLQLNFTANSTLANILGGSGSLIKTGGGVATLTGAGSTQGAVTVENGTLSFGQTGVFNAGSLTTLINAATTVVANSSLNIAGGLTQNSGSTLNVAVGNVQPVITADSVALGGTLNITGFTAQAPTNASTLTNTEFTVLHSNSVISGNFDLVSLGGAASTVDYLTLAGRIVNNYDYNVGFGLTWLAGPTTSNGAFTLTAPADFFNVDVILADQTVTSPNLWDGKSLTKNGAGTLQLSSVNTYTGETLINGGTLRAGIANAFTNSANITVGSGATLDLNGFSQQANHLSGSGQVTLGSAALTANNTVNSQFDGVMSGSGSLNKTGSGVLTLTGVNGYSGGSTLNAGRVIASQGQALGTGAITNNIGSVLQLNFAANSTLANILAGTGSLVKTGGGVAIVTGTGSTQGAVSVENGTLSFGQTGAFNAGSLTTFNNAATTVVANSSLNITGALTQNSGSTLNVAVGNVQPVITASNASLSGTLNITGFTAQAPTNASTLTSTEFTVLHSNNIISGNFNQVSLGGAASTVDYLTLAGRIVNDYDYKVGFGLTWLGGPTLGNGLFTLAEPTDLFNVDVVLADQSAVVATGWNGKTLDKNGAGTLQLSSVNTYTGDTLINGGTLRAGIANAFTNSANVAVGSGATLDLNSFAQQAGNLSGSGQVTLGSAALTANNTADSQFDGVISGSGSLNKTGSGALTLTGVNGYSGGSTLNAGRVIITQGQALGTGAVIGNIGSVLQLNFAANSSLANILAGNGSLVKTGGGIATLSGSGSAQGAVMVDAGTLRFGQNDIFNATSLTTENNAAVTLVADSGLNLTGALTQNFGSALNVAIGNIEPTITADTASLSGALNITGFITGMPTNASALTNTNFTVLRTANGISGDFTSINLGGAVSTVDYLRLSSGKSADNKEYNLGFGLTWMAGNTLGNGTFTLTNPVDTFNVDVVLADQVASATGWNGSTLTKNGEGTLVLSSVNTYTGNTIINDGTLQAGVENAFLNSANVIVNNSGVFDLDDFDQVANNLSGSGGITLGNADLTVNSLAATSFNGSLSGNGGLIKTGTEALMLTGVNFYSGTTTVNQGRLIGTHGSSLGLAEIDNQAELELAFEQNEIVNNQLSGSGSLIKSGAGIGSLTASGSSQGDVQVNGGTLQFTQNGSFGAASYNTASGATTQLAADSSLLITGNANTEGWLDIVAGNTSPVVTADTASIGSNAIFNLSGYSAPESTSATQLAENQFRVIQTSGAGNLTGNFSTVSLGGSTSSVDYLTMTATNDGQNYDIGLALTWYAAHTITPEHALGTFTLSAANEFFDLDVLLADETANAITGWDGKTLTKAGAGTLQLSKSNTYTGSTLINGGTLLAGGTDIIADSSKVTVASGANFDLNHFDQRVNNLSGAGNVILGDAILTANNTVDNTFSGVISGAGGMNKTGSGTLLLTGNNAYIGGTTITEGTLQLGNGGTGGSLVSDITNNGLLIFNRSDDYLYNNVISGSGDVTQQGQGIVYFDQNETYAGKTNVNAGALILTNNVLLTSTQPVTVARGAIFGGYGGVNGDVVNHGLLAVADAAPGYSNAPAGNFTVGGNMTNNGEIRMESPAPASQLLVKGNYVGNNGLLTLSTVLGGDNSLTDKLVVQGNTSGSTNVVVNSAGGAGAQTVNGIEIISVAGQSNGLFTLVNRVVAGPYEYALYQGKPNSPDGNWYLRSEGPGDVPQWRPESGAYLGNQMLVSQLQMLTLYDRQGSQFNSADTGAWGRIITSKVDSKAANGSVDISSDYTLVQLGGDVWNIGDGVQGLSVGVMGSWGNGDTDSTGNADLNGTHHTANGSIDGFSLGMYATWFADVKQQQGAYLDSWIQYGWYNNDVSGEGAGTDSYHSRPWATSLETGYRIVLNEDNPDAQWSLIPQAQVIYNKYSADSFVDSSGTAIDGQNNDMWRTRIGARVAGRIENNGHLYHPFTELNWWHTGQNASVTFDRQRVEQDIPDNMAELKFGIQGEFDANWSSWINVGLQTGPDDYQNVSGGVGVRYVW</sequence>
<dbReference type="PROSITE" id="PS51208">
    <property type="entry name" value="AUTOTRANSPORTER"/>
    <property type="match status" value="1"/>
</dbReference>
<keyword evidence="4" id="KW-1185">Reference proteome</keyword>
<feature type="domain" description="Autotransporter" evidence="2">
    <location>
        <begin position="4985"/>
        <end position="5267"/>
    </location>
</feature>
<evidence type="ECO:0000313" key="4">
    <source>
        <dbReference type="Proteomes" id="UP000224974"/>
    </source>
</evidence>
<dbReference type="InterPro" id="IPR043990">
    <property type="entry name" value="AC_1"/>
</dbReference>
<dbReference type="SMART" id="SM00869">
    <property type="entry name" value="Autotransporter"/>
    <property type="match status" value="1"/>
</dbReference>
<dbReference type="InterPro" id="IPR012332">
    <property type="entry name" value="Autotransporter_pectin_lyase_C"/>
</dbReference>
<evidence type="ECO:0000256" key="1">
    <source>
        <dbReference type="ARBA" id="ARBA00022729"/>
    </source>
</evidence>
<dbReference type="OrthoDB" id="6053567at2"/>
<proteinExistence type="predicted"/>
<organism evidence="3 4">
    <name type="scientific">Budvicia aquatica</name>
    <dbReference type="NCBI Taxonomy" id="82979"/>
    <lineage>
        <taxon>Bacteria</taxon>
        <taxon>Pseudomonadati</taxon>
        <taxon>Pseudomonadota</taxon>
        <taxon>Gammaproteobacteria</taxon>
        <taxon>Enterobacterales</taxon>
        <taxon>Budviciaceae</taxon>
        <taxon>Budvicia</taxon>
    </lineage>
</organism>
<dbReference type="PANTHER" id="PTHR35037">
    <property type="entry name" value="C-TERMINAL REGION OF AIDA-LIKE PROTEIN"/>
    <property type="match status" value="1"/>
</dbReference>
<dbReference type="CDD" id="cd01344">
    <property type="entry name" value="PL2_Passenger_AT"/>
    <property type="match status" value="1"/>
</dbReference>
<accession>A0A2C6DQ43</accession>
<evidence type="ECO:0000313" key="3">
    <source>
        <dbReference type="EMBL" id="PHI30914.1"/>
    </source>
</evidence>
<dbReference type="EMBL" id="PDDX01000001">
    <property type="protein sequence ID" value="PHI30914.1"/>
    <property type="molecule type" value="Genomic_DNA"/>
</dbReference>
<dbReference type="STRING" id="1111728.GCA_000427805_03725"/>
<name>A0A2C6DQ43_9GAMM</name>
<dbReference type="Pfam" id="PF12951">
    <property type="entry name" value="PATR"/>
    <property type="match status" value="33"/>
</dbReference>
<dbReference type="InterPro" id="IPR005546">
    <property type="entry name" value="Autotransporte_beta"/>
</dbReference>
<dbReference type="PANTHER" id="PTHR35037:SF3">
    <property type="entry name" value="C-TERMINAL REGION OF AIDA-LIKE PROTEIN"/>
    <property type="match status" value="1"/>
</dbReference>
<dbReference type="RefSeq" id="WP_099044193.1">
    <property type="nucleotide sequence ID" value="NZ_PDDX01000001.1"/>
</dbReference>
<dbReference type="Gene3D" id="2.160.20.20">
    <property type="match status" value="4"/>
</dbReference>
<gene>
    <name evidence="3" type="ORF">CRN84_17000</name>
</gene>